<proteinExistence type="predicted"/>
<keyword evidence="1" id="KW-0175">Coiled coil</keyword>
<dbReference type="EMBL" id="WHNZ01000022">
    <property type="protein sequence ID" value="NOV00669.1"/>
    <property type="molecule type" value="Genomic_DNA"/>
</dbReference>
<evidence type="ECO:0000313" key="3">
    <source>
        <dbReference type="EMBL" id="NOV00669.1"/>
    </source>
</evidence>
<keyword evidence="2" id="KW-0472">Membrane</keyword>
<feature type="transmembrane region" description="Helical" evidence="2">
    <location>
        <begin position="6"/>
        <end position="23"/>
    </location>
</feature>
<evidence type="ECO:0000256" key="1">
    <source>
        <dbReference type="SAM" id="Coils"/>
    </source>
</evidence>
<keyword evidence="4" id="KW-1185">Reference proteome</keyword>
<protein>
    <submittedName>
        <fullName evidence="3">Uncharacterized protein</fullName>
    </submittedName>
</protein>
<comment type="caution">
    <text evidence="3">The sequence shown here is derived from an EMBL/GenBank/DDBJ whole genome shotgun (WGS) entry which is preliminary data.</text>
</comment>
<dbReference type="Proteomes" id="UP000618579">
    <property type="component" value="Unassembled WGS sequence"/>
</dbReference>
<accession>A0ABX1ZKP4</accession>
<organism evidence="3 4">
    <name type="scientific">Paenibacillus planticolens</name>
    <dbReference type="NCBI Taxonomy" id="2654976"/>
    <lineage>
        <taxon>Bacteria</taxon>
        <taxon>Bacillati</taxon>
        <taxon>Bacillota</taxon>
        <taxon>Bacilli</taxon>
        <taxon>Bacillales</taxon>
        <taxon>Paenibacillaceae</taxon>
        <taxon>Paenibacillus</taxon>
    </lineage>
</organism>
<keyword evidence="2" id="KW-0812">Transmembrane</keyword>
<gene>
    <name evidence="3" type="ORF">GC097_11650</name>
</gene>
<feature type="transmembrane region" description="Helical" evidence="2">
    <location>
        <begin position="35"/>
        <end position="54"/>
    </location>
</feature>
<evidence type="ECO:0000313" key="4">
    <source>
        <dbReference type="Proteomes" id="UP000618579"/>
    </source>
</evidence>
<evidence type="ECO:0000256" key="2">
    <source>
        <dbReference type="SAM" id="Phobius"/>
    </source>
</evidence>
<name>A0ABX1ZKP4_9BACL</name>
<keyword evidence="2" id="KW-1133">Transmembrane helix</keyword>
<reference evidence="3 4" key="1">
    <citation type="submission" date="2019-10" db="EMBL/GenBank/DDBJ databases">
        <title>Description of Paenibacillus pedi sp. nov.</title>
        <authorList>
            <person name="Carlier A."/>
            <person name="Qi S."/>
        </authorList>
    </citation>
    <scope>NUCLEOTIDE SEQUENCE [LARGE SCALE GENOMIC DNA]</scope>
    <source>
        <strain evidence="3 4">LMG 31457</strain>
    </source>
</reference>
<dbReference type="RefSeq" id="WP_171683499.1">
    <property type="nucleotide sequence ID" value="NZ_WHNZ01000022.1"/>
</dbReference>
<feature type="coiled-coil region" evidence="1">
    <location>
        <begin position="47"/>
        <end position="74"/>
    </location>
</feature>
<sequence length="329" mass="38685">MSNNFARIVTLLSAALSGIGIWLTQIEIPKEYNKIIITCLLFMFFIILGILLNLDKKEEKIASLEKQLDNETKALWRYYGELSIFERDKSLKSIMEVFVRNHEYISGIQLYEYSVSSTKALQTTIKVNYVDGFVRENEELNAIVQSYYKLNKYQLLKFKSTVLAALNNTMKLNNLLDYLEDIEYKLTNKKLHELDEKDSITLAFSELGISHLEKRFGFFTEENAGFSSVAKVLHEKKRIGILKSILNFKYLKEEPFFSFHYTGRGNEKAKRKYITYNVKSTKDENFLFLITFNAEVYWDKYNERKYIESVKQNFLKVLSKTDLIYDNIE</sequence>